<dbReference type="RefSeq" id="WP_380845362.1">
    <property type="nucleotide sequence ID" value="NZ_JBHSFP010000023.1"/>
</dbReference>
<dbReference type="SUPFAM" id="SSF50370">
    <property type="entry name" value="Ricin B-like lectins"/>
    <property type="match status" value="1"/>
</dbReference>
<dbReference type="InterPro" id="IPR035992">
    <property type="entry name" value="Ricin_B-like_lectins"/>
</dbReference>
<evidence type="ECO:0000256" key="9">
    <source>
        <dbReference type="ARBA" id="ARBA00023239"/>
    </source>
</evidence>
<evidence type="ECO:0000256" key="5">
    <source>
        <dbReference type="ARBA" id="ARBA00012272"/>
    </source>
</evidence>
<dbReference type="PANTHER" id="PTHR33407:SF9">
    <property type="entry name" value="PECTATE LYASE F-RELATED"/>
    <property type="match status" value="1"/>
</dbReference>
<organism evidence="13 14">
    <name type="scientific">Sphaerisporangium dianthi</name>
    <dbReference type="NCBI Taxonomy" id="1436120"/>
    <lineage>
        <taxon>Bacteria</taxon>
        <taxon>Bacillati</taxon>
        <taxon>Actinomycetota</taxon>
        <taxon>Actinomycetes</taxon>
        <taxon>Streptosporangiales</taxon>
        <taxon>Streptosporangiaceae</taxon>
        <taxon>Sphaerisporangium</taxon>
    </lineage>
</organism>
<name>A0ABV9CMN0_9ACTN</name>
<evidence type="ECO:0000313" key="13">
    <source>
        <dbReference type="EMBL" id="MFC4534534.1"/>
    </source>
</evidence>
<comment type="caution">
    <text evidence="13">The sequence shown here is derived from an EMBL/GenBank/DDBJ whole genome shotgun (WGS) entry which is preliminary data.</text>
</comment>
<dbReference type="Proteomes" id="UP001596004">
    <property type="component" value="Unassembled WGS sequence"/>
</dbReference>
<gene>
    <name evidence="13" type="ORF">ACFO60_27570</name>
</gene>
<dbReference type="CDD" id="cd00161">
    <property type="entry name" value="beta-trefoil_Ricin-like"/>
    <property type="match status" value="1"/>
</dbReference>
<comment type="cofactor">
    <cofactor evidence="2">
        <name>Ca(2+)</name>
        <dbReference type="ChEBI" id="CHEBI:29108"/>
    </cofactor>
</comment>
<feature type="region of interest" description="Disordered" evidence="10">
    <location>
        <begin position="167"/>
        <end position="206"/>
    </location>
</feature>
<dbReference type="InterPro" id="IPR004898">
    <property type="entry name" value="Pectate_lyase_PlyH/PlyE-like"/>
</dbReference>
<evidence type="ECO:0000256" key="11">
    <source>
        <dbReference type="SAM" id="SignalP"/>
    </source>
</evidence>
<keyword evidence="14" id="KW-1185">Reference proteome</keyword>
<comment type="subcellular location">
    <subcellularLocation>
        <location evidence="3">Secreted</location>
    </subcellularLocation>
</comment>
<dbReference type="EC" id="4.2.2.2" evidence="5"/>
<keyword evidence="8" id="KW-0106">Calcium</keyword>
<accession>A0ABV9CMN0</accession>
<evidence type="ECO:0000256" key="4">
    <source>
        <dbReference type="ARBA" id="ARBA00006463"/>
    </source>
</evidence>
<dbReference type="PANTHER" id="PTHR33407">
    <property type="entry name" value="PECTATE LYASE F-RELATED"/>
    <property type="match status" value="1"/>
</dbReference>
<evidence type="ECO:0000259" key="12">
    <source>
        <dbReference type="SMART" id="SM00458"/>
    </source>
</evidence>
<evidence type="ECO:0000256" key="10">
    <source>
        <dbReference type="SAM" id="MobiDB-lite"/>
    </source>
</evidence>
<dbReference type="Pfam" id="PF03211">
    <property type="entry name" value="Pectate_lyase"/>
    <property type="match status" value="1"/>
</dbReference>
<feature type="compositionally biased region" description="Low complexity" evidence="10">
    <location>
        <begin position="174"/>
        <end position="192"/>
    </location>
</feature>
<proteinExistence type="inferred from homology"/>
<keyword evidence="9 13" id="KW-0456">Lyase</keyword>
<dbReference type="SMART" id="SM00458">
    <property type="entry name" value="RICIN"/>
    <property type="match status" value="1"/>
</dbReference>
<dbReference type="SUPFAM" id="SSF51126">
    <property type="entry name" value="Pectin lyase-like"/>
    <property type="match status" value="1"/>
</dbReference>
<dbReference type="Pfam" id="PF00652">
    <property type="entry name" value="Ricin_B_lectin"/>
    <property type="match status" value="1"/>
</dbReference>
<dbReference type="PROSITE" id="PS50231">
    <property type="entry name" value="RICIN_B_LECTIN"/>
    <property type="match status" value="1"/>
</dbReference>
<evidence type="ECO:0000256" key="1">
    <source>
        <dbReference type="ARBA" id="ARBA00000695"/>
    </source>
</evidence>
<dbReference type="Gene3D" id="2.160.20.10">
    <property type="entry name" value="Single-stranded right-handed beta-helix, Pectin lyase-like"/>
    <property type="match status" value="1"/>
</dbReference>
<dbReference type="InterPro" id="IPR000772">
    <property type="entry name" value="Ricin_B_lectin"/>
</dbReference>
<dbReference type="InterPro" id="IPR011050">
    <property type="entry name" value="Pectin_lyase_fold/virulence"/>
</dbReference>
<feature type="signal peptide" evidence="11">
    <location>
        <begin position="1"/>
        <end position="34"/>
    </location>
</feature>
<reference evidence="14" key="1">
    <citation type="journal article" date="2019" name="Int. J. Syst. Evol. Microbiol.">
        <title>The Global Catalogue of Microorganisms (GCM) 10K type strain sequencing project: providing services to taxonomists for standard genome sequencing and annotation.</title>
        <authorList>
            <consortium name="The Broad Institute Genomics Platform"/>
            <consortium name="The Broad Institute Genome Sequencing Center for Infectious Disease"/>
            <person name="Wu L."/>
            <person name="Ma J."/>
        </authorList>
    </citation>
    <scope>NUCLEOTIDE SEQUENCE [LARGE SCALE GENOMIC DNA]</scope>
    <source>
        <strain evidence="14">CGMCC 4.7132</strain>
    </source>
</reference>
<feature type="chain" id="PRO_5045495795" description="pectate lyase" evidence="11">
    <location>
        <begin position="35"/>
        <end position="428"/>
    </location>
</feature>
<keyword evidence="6" id="KW-0964">Secreted</keyword>
<evidence type="ECO:0000256" key="3">
    <source>
        <dbReference type="ARBA" id="ARBA00004613"/>
    </source>
</evidence>
<comment type="catalytic activity">
    <reaction evidence="1">
        <text>Eliminative cleavage of (1-&gt;4)-alpha-D-galacturonan to give oligosaccharides with 4-deoxy-alpha-D-galact-4-enuronosyl groups at their non-reducing ends.</text>
        <dbReference type="EC" id="4.2.2.2"/>
    </reaction>
</comment>
<evidence type="ECO:0000256" key="7">
    <source>
        <dbReference type="ARBA" id="ARBA00022729"/>
    </source>
</evidence>
<evidence type="ECO:0000256" key="8">
    <source>
        <dbReference type="ARBA" id="ARBA00022837"/>
    </source>
</evidence>
<evidence type="ECO:0000313" key="14">
    <source>
        <dbReference type="Proteomes" id="UP001596004"/>
    </source>
</evidence>
<sequence length="428" mass="43150">MSLIMRTRRTGRTLVLTAATGVALVAGITGAGTAAEAAPTSGSYTLVNAGSGLCLDAPGSSDGTQLVQSSCNGGGNQVWTLTSSGGGVTLRAGSTGKCAGVKDASTSAGKAVQLESCSGASSQTWQLTESGSDYRVVNANGGKCLNVKDSSTSSGALVQQNSCDSVTSKQWRLTPAGSTPSPTASPTATPTRTPTPTPTPTGGGGTIPAFPTPTGSVKVNATIQVSGTFDGGMKRYYGIGDGGQSESQDPMFELAPGATIKNVIIGAPAGDGVHCNGNCTIQNVWWEDVGEDAATFLGGSDYYVTGGGAKSGADKVFQHNGPGTVHISGFFVGSSGKLYRACGNCSSSYQRHVVMNNIVAQSTKVLAGINTNWGDTARFSNITVYGSSSGISICDKYKGVPKGSEPTKIGSGADGVNCIYSSSDITYK</sequence>
<evidence type="ECO:0000256" key="6">
    <source>
        <dbReference type="ARBA" id="ARBA00022525"/>
    </source>
</evidence>
<feature type="domain" description="Ricin B lectin" evidence="12">
    <location>
        <begin position="41"/>
        <end position="174"/>
    </location>
</feature>
<dbReference type="Gene3D" id="2.80.10.50">
    <property type="match status" value="2"/>
</dbReference>
<comment type="similarity">
    <text evidence="4">Belongs to the polysaccharide lyase 3 family.</text>
</comment>
<keyword evidence="7 11" id="KW-0732">Signal</keyword>
<dbReference type="EMBL" id="JBHSFP010000023">
    <property type="protein sequence ID" value="MFC4534534.1"/>
    <property type="molecule type" value="Genomic_DNA"/>
</dbReference>
<dbReference type="InterPro" id="IPR012334">
    <property type="entry name" value="Pectin_lyas_fold"/>
</dbReference>
<evidence type="ECO:0000256" key="2">
    <source>
        <dbReference type="ARBA" id="ARBA00001913"/>
    </source>
</evidence>
<protein>
    <recommendedName>
        <fullName evidence="5">pectate lyase</fullName>
        <ecNumber evidence="5">4.2.2.2</ecNumber>
    </recommendedName>
</protein>
<dbReference type="GO" id="GO:0030570">
    <property type="term" value="F:pectate lyase activity"/>
    <property type="evidence" value="ECO:0007669"/>
    <property type="project" value="UniProtKB-EC"/>
</dbReference>